<keyword evidence="3" id="KW-1185">Reference proteome</keyword>
<sequence length="188" mass="19082">MWRPPRPGTLAVLQIQATVLLTAVGLLFAGTLLSAGGLTVLTVKPVRTVTPKPGVTDTGTTSPSPPTTSPPTSPPSPPTSPPTSPVTSGPGGTPGESPTGAPGPHRPAGRELAEEEVTGNSPALTTTWLGLITQLIGLATALVGVFSSGRGQGRSAEPQAADRGGRQGRQARVVGAHQPPRGRRPRRR</sequence>
<comment type="caution">
    <text evidence="2">The sequence shown here is derived from an EMBL/GenBank/DDBJ whole genome shotgun (WGS) entry which is preliminary data.</text>
</comment>
<dbReference type="RefSeq" id="WP_201880850.1">
    <property type="nucleotide sequence ID" value="NZ_JAERRF010000027.1"/>
</dbReference>
<dbReference type="EMBL" id="JAERRF010000027">
    <property type="protein sequence ID" value="MBL1101311.1"/>
    <property type="molecule type" value="Genomic_DNA"/>
</dbReference>
<evidence type="ECO:0000313" key="2">
    <source>
        <dbReference type="EMBL" id="MBL1101311.1"/>
    </source>
</evidence>
<feature type="compositionally biased region" description="Low complexity" evidence="1">
    <location>
        <begin position="53"/>
        <end position="62"/>
    </location>
</feature>
<feature type="region of interest" description="Disordered" evidence="1">
    <location>
        <begin position="148"/>
        <end position="188"/>
    </location>
</feature>
<protein>
    <submittedName>
        <fullName evidence="2">Uncharacterized protein</fullName>
    </submittedName>
</protein>
<dbReference type="Proteomes" id="UP000634229">
    <property type="component" value="Unassembled WGS sequence"/>
</dbReference>
<feature type="compositionally biased region" description="Pro residues" evidence="1">
    <location>
        <begin position="63"/>
        <end position="84"/>
    </location>
</feature>
<proteinExistence type="predicted"/>
<gene>
    <name evidence="2" type="ORF">JK363_32550</name>
</gene>
<reference evidence="2 3" key="1">
    <citation type="submission" date="2021-01" db="EMBL/GenBank/DDBJ databases">
        <title>WGS of actinomycetes isolated from Thailand.</title>
        <authorList>
            <person name="Thawai C."/>
        </authorList>
    </citation>
    <scope>NUCLEOTIDE SEQUENCE [LARGE SCALE GENOMIC DNA]</scope>
    <source>
        <strain evidence="2 3">CA1R205</strain>
    </source>
</reference>
<accession>A0ABS1NMM5</accession>
<evidence type="ECO:0000313" key="3">
    <source>
        <dbReference type="Proteomes" id="UP000634229"/>
    </source>
</evidence>
<name>A0ABS1NMM5_9ACTN</name>
<evidence type="ECO:0000256" key="1">
    <source>
        <dbReference type="SAM" id="MobiDB-lite"/>
    </source>
</evidence>
<organism evidence="2 3">
    <name type="scientific">Streptomyces coffeae</name>
    <dbReference type="NCBI Taxonomy" id="621382"/>
    <lineage>
        <taxon>Bacteria</taxon>
        <taxon>Bacillati</taxon>
        <taxon>Actinomycetota</taxon>
        <taxon>Actinomycetes</taxon>
        <taxon>Kitasatosporales</taxon>
        <taxon>Streptomycetaceae</taxon>
        <taxon>Streptomyces</taxon>
    </lineage>
</organism>
<feature type="region of interest" description="Disordered" evidence="1">
    <location>
        <begin position="49"/>
        <end position="120"/>
    </location>
</feature>